<sequence length="309" mass="35552">MKIICVHGFLGSGKTTLIKHIIHLLQGQRIGLCINEFGSVNIDQEEFKGMSIPMTEIHHGSIYCTCRQYDFLDKLQQMLSFDLSYIVIETSGFSDPSTQKSTFAYLRKQGYIFSICNITVVDAVTFEKWSRVVPLLHRQLQQSDYIIINKISFVTKQKKQTLHIHLESIYQTPIIETDYCQIPLQILTDHYTNKANEEIIHQKYMDLSSTVCLIAKDMSLSKLLKYLETLQDKIFRAKGYLHLAEGAFYIELAGDQLSWKSIDGKKDNLLVILYSARFTSSSEIATTLHSKIWEVRENDSTNTEKSNKQ</sequence>
<protein>
    <submittedName>
        <fullName evidence="2">G3E family GTPase</fullName>
    </submittedName>
</protein>
<dbReference type="Proteomes" id="UP000295773">
    <property type="component" value="Unassembled WGS sequence"/>
</dbReference>
<evidence type="ECO:0000313" key="2">
    <source>
        <dbReference type="EMBL" id="TCU60521.1"/>
    </source>
</evidence>
<name>A0A4R3TEQ5_9FIRM</name>
<dbReference type="RefSeq" id="WP_132224314.1">
    <property type="nucleotide sequence ID" value="NZ_JANKBG010000005.1"/>
</dbReference>
<accession>A0A4R3TEQ5</accession>
<feature type="domain" description="CobW/HypB/UreG nucleotide-binding" evidence="1">
    <location>
        <begin position="3"/>
        <end position="163"/>
    </location>
</feature>
<evidence type="ECO:0000259" key="1">
    <source>
        <dbReference type="Pfam" id="PF02492"/>
    </source>
</evidence>
<dbReference type="InterPro" id="IPR003495">
    <property type="entry name" value="CobW/HypB/UreG_nucleotide-bd"/>
</dbReference>
<comment type="caution">
    <text evidence="2">The sequence shown here is derived from an EMBL/GenBank/DDBJ whole genome shotgun (WGS) entry which is preliminary data.</text>
</comment>
<dbReference type="Gene3D" id="3.40.50.300">
    <property type="entry name" value="P-loop containing nucleotide triphosphate hydrolases"/>
    <property type="match status" value="1"/>
</dbReference>
<dbReference type="PANTHER" id="PTHR13748">
    <property type="entry name" value="COBW-RELATED"/>
    <property type="match status" value="1"/>
</dbReference>
<organism evidence="2 3">
    <name type="scientific">Longicatena caecimuris</name>
    <dbReference type="NCBI Taxonomy" id="1796635"/>
    <lineage>
        <taxon>Bacteria</taxon>
        <taxon>Bacillati</taxon>
        <taxon>Bacillota</taxon>
        <taxon>Erysipelotrichia</taxon>
        <taxon>Erysipelotrichales</taxon>
        <taxon>Erysipelotrichaceae</taxon>
        <taxon>Longicatena</taxon>
    </lineage>
</organism>
<evidence type="ECO:0000313" key="3">
    <source>
        <dbReference type="Proteomes" id="UP000295773"/>
    </source>
</evidence>
<dbReference type="EMBL" id="SMBP01000006">
    <property type="protein sequence ID" value="TCU60521.1"/>
    <property type="molecule type" value="Genomic_DNA"/>
</dbReference>
<dbReference type="SUPFAM" id="SSF52540">
    <property type="entry name" value="P-loop containing nucleoside triphosphate hydrolases"/>
    <property type="match status" value="1"/>
</dbReference>
<gene>
    <name evidence="2" type="ORF">EDD61_10629</name>
</gene>
<proteinExistence type="predicted"/>
<dbReference type="InterPro" id="IPR027417">
    <property type="entry name" value="P-loop_NTPase"/>
</dbReference>
<dbReference type="Pfam" id="PF02492">
    <property type="entry name" value="cobW"/>
    <property type="match status" value="1"/>
</dbReference>
<dbReference type="AlphaFoldDB" id="A0A4R3TEQ5"/>
<dbReference type="InterPro" id="IPR051316">
    <property type="entry name" value="Zinc-reg_GTPase_activator"/>
</dbReference>
<keyword evidence="3" id="KW-1185">Reference proteome</keyword>
<reference evidence="2 3" key="1">
    <citation type="submission" date="2019-03" db="EMBL/GenBank/DDBJ databases">
        <title>Genomic Encyclopedia of Type Strains, Phase IV (KMG-IV): sequencing the most valuable type-strain genomes for metagenomic binning, comparative biology and taxonomic classification.</title>
        <authorList>
            <person name="Goeker M."/>
        </authorList>
    </citation>
    <scope>NUCLEOTIDE SEQUENCE [LARGE SCALE GENOMIC DNA]</scope>
    <source>
        <strain evidence="2 3">DSM 29481</strain>
    </source>
</reference>